<feature type="region of interest" description="Disordered" evidence="1">
    <location>
        <begin position="166"/>
        <end position="197"/>
    </location>
</feature>
<accession>A0A2J6QFN7</accession>
<proteinExistence type="predicted"/>
<dbReference type="Proteomes" id="UP000235672">
    <property type="component" value="Unassembled WGS sequence"/>
</dbReference>
<organism evidence="2 3">
    <name type="scientific">Hyaloscypha hepaticicola</name>
    <dbReference type="NCBI Taxonomy" id="2082293"/>
    <lineage>
        <taxon>Eukaryota</taxon>
        <taxon>Fungi</taxon>
        <taxon>Dikarya</taxon>
        <taxon>Ascomycota</taxon>
        <taxon>Pezizomycotina</taxon>
        <taxon>Leotiomycetes</taxon>
        <taxon>Helotiales</taxon>
        <taxon>Hyaloscyphaceae</taxon>
        <taxon>Hyaloscypha</taxon>
    </lineage>
</organism>
<evidence type="ECO:0000313" key="3">
    <source>
        <dbReference type="Proteomes" id="UP000235672"/>
    </source>
</evidence>
<feature type="compositionally biased region" description="Basic and acidic residues" evidence="1">
    <location>
        <begin position="171"/>
        <end position="184"/>
    </location>
</feature>
<evidence type="ECO:0000313" key="2">
    <source>
        <dbReference type="EMBL" id="PMD25089.1"/>
    </source>
</evidence>
<feature type="region of interest" description="Disordered" evidence="1">
    <location>
        <begin position="1"/>
        <end position="26"/>
    </location>
</feature>
<evidence type="ECO:0000256" key="1">
    <source>
        <dbReference type="SAM" id="MobiDB-lite"/>
    </source>
</evidence>
<protein>
    <submittedName>
        <fullName evidence="2">Uncharacterized protein</fullName>
    </submittedName>
</protein>
<dbReference type="AlphaFoldDB" id="A0A2J6QFN7"/>
<reference evidence="2 3" key="1">
    <citation type="submission" date="2016-05" db="EMBL/GenBank/DDBJ databases">
        <title>A degradative enzymes factory behind the ericoid mycorrhizal symbiosis.</title>
        <authorList>
            <consortium name="DOE Joint Genome Institute"/>
            <person name="Martino E."/>
            <person name="Morin E."/>
            <person name="Grelet G."/>
            <person name="Kuo A."/>
            <person name="Kohler A."/>
            <person name="Daghino S."/>
            <person name="Barry K."/>
            <person name="Choi C."/>
            <person name="Cichocki N."/>
            <person name="Clum A."/>
            <person name="Copeland A."/>
            <person name="Hainaut M."/>
            <person name="Haridas S."/>
            <person name="Labutti K."/>
            <person name="Lindquist E."/>
            <person name="Lipzen A."/>
            <person name="Khouja H.-R."/>
            <person name="Murat C."/>
            <person name="Ohm R."/>
            <person name="Olson A."/>
            <person name="Spatafora J."/>
            <person name="Veneault-Fourrey C."/>
            <person name="Henrissat B."/>
            <person name="Grigoriev I."/>
            <person name="Martin F."/>
            <person name="Perotto S."/>
        </authorList>
    </citation>
    <scope>NUCLEOTIDE SEQUENCE [LARGE SCALE GENOMIC DNA]</scope>
    <source>
        <strain evidence="2 3">UAMH 7357</strain>
    </source>
</reference>
<gene>
    <name evidence="2" type="ORF">NA56DRAFT_739848</name>
</gene>
<sequence>MDAAADGLLPRQGLKAPPQPKPTSAGPCFLQDTLTDIKITAELEKALRDDGGPALVAPERKLDGSKSRVSSPLLAGFGGEEALTRQLGYEAACRPGPNTADPLILPSKSRISANRVAPKGARPKLLPLGRLDEGFTADWGLTGGVPATICIKLRETSRLTVVEGAAQSAGAKEKREDGNREKRGVQAAGTPGHQLGPIATAMRVSPAAGVMSYPWTNSVSHLAGRHVPHPVMCSVPAVASSPLTAFGSHCNPPLSEEIWSIIKSSGVRRTCVEIVALTQSRRLHLADGELLSQKELVDVTMLL</sequence>
<dbReference type="EMBL" id="KZ613471">
    <property type="protein sequence ID" value="PMD25089.1"/>
    <property type="molecule type" value="Genomic_DNA"/>
</dbReference>
<keyword evidence="3" id="KW-1185">Reference proteome</keyword>
<name>A0A2J6QFN7_9HELO</name>